<name>A0A7E6EZI3_9MOLL</name>
<evidence type="ECO:0000256" key="10">
    <source>
        <dbReference type="ARBA" id="ARBA00025478"/>
    </source>
</evidence>
<keyword evidence="2 11" id="KW-0812">Transmembrane</keyword>
<keyword evidence="3 12" id="KW-1133">Transmembrane helix</keyword>
<dbReference type="RefSeq" id="XP_036360718.1">
    <property type="nucleotide sequence ID" value="XM_036504825.1"/>
</dbReference>
<dbReference type="Pfam" id="PF00001">
    <property type="entry name" value="7tm_1"/>
    <property type="match status" value="1"/>
</dbReference>
<feature type="domain" description="G-protein coupled receptors family 1 profile" evidence="13">
    <location>
        <begin position="66"/>
        <end position="334"/>
    </location>
</feature>
<feature type="transmembrane region" description="Helical" evidence="12">
    <location>
        <begin position="87"/>
        <end position="107"/>
    </location>
</feature>
<feature type="transmembrane region" description="Helical" evidence="12">
    <location>
        <begin position="314"/>
        <end position="337"/>
    </location>
</feature>
<evidence type="ECO:0000313" key="18">
    <source>
        <dbReference type="RefSeq" id="XP_036360721.1"/>
    </source>
</evidence>
<dbReference type="Gene3D" id="1.20.1070.10">
    <property type="entry name" value="Rhodopsin 7-helix transmembrane proteins"/>
    <property type="match status" value="1"/>
</dbReference>
<evidence type="ECO:0000256" key="9">
    <source>
        <dbReference type="ARBA" id="ARBA00023224"/>
    </source>
</evidence>
<evidence type="ECO:0000256" key="7">
    <source>
        <dbReference type="ARBA" id="ARBA00023170"/>
    </source>
</evidence>
<evidence type="ECO:0000313" key="19">
    <source>
        <dbReference type="RefSeq" id="XP_036360722.1"/>
    </source>
</evidence>
<evidence type="ECO:0000256" key="4">
    <source>
        <dbReference type="ARBA" id="ARBA00023040"/>
    </source>
</evidence>
<dbReference type="FunFam" id="1.20.1070.10:FF:000291">
    <property type="entry name" value="Predicted protein"/>
    <property type="match status" value="1"/>
</dbReference>
<evidence type="ECO:0000313" key="16">
    <source>
        <dbReference type="RefSeq" id="XP_036360719.1"/>
    </source>
</evidence>
<feature type="transmembrane region" description="Helical" evidence="12">
    <location>
        <begin position="278"/>
        <end position="302"/>
    </location>
</feature>
<reference evidence="15 16" key="1">
    <citation type="submission" date="2025-08" db="UniProtKB">
        <authorList>
            <consortium name="RefSeq"/>
        </authorList>
    </citation>
    <scope>IDENTIFICATION</scope>
</reference>
<dbReference type="SMART" id="SM01381">
    <property type="entry name" value="7TM_GPCR_Srsx"/>
    <property type="match status" value="1"/>
</dbReference>
<keyword evidence="14" id="KW-1185">Reference proteome</keyword>
<evidence type="ECO:0000256" key="12">
    <source>
        <dbReference type="SAM" id="Phobius"/>
    </source>
</evidence>
<organism evidence="14 15">
    <name type="scientific">Octopus sinensis</name>
    <name type="common">East Asian common octopus</name>
    <dbReference type="NCBI Taxonomy" id="2607531"/>
    <lineage>
        <taxon>Eukaryota</taxon>
        <taxon>Metazoa</taxon>
        <taxon>Spiralia</taxon>
        <taxon>Lophotrochozoa</taxon>
        <taxon>Mollusca</taxon>
        <taxon>Cephalopoda</taxon>
        <taxon>Coleoidea</taxon>
        <taxon>Octopodiformes</taxon>
        <taxon>Octopoda</taxon>
        <taxon>Incirrata</taxon>
        <taxon>Octopodidae</taxon>
        <taxon>Octopus</taxon>
    </lineage>
</organism>
<dbReference type="PANTHER" id="PTHR45695:SF28">
    <property type="entry name" value="G-PROTEIN COUPLED RECEPTORS FAMILY 1 PROFILE DOMAIN-CONTAINING PROTEIN"/>
    <property type="match status" value="1"/>
</dbReference>
<keyword evidence="5 12" id="KW-0472">Membrane</keyword>
<evidence type="ECO:0000313" key="15">
    <source>
        <dbReference type="RefSeq" id="XP_036360718.1"/>
    </source>
</evidence>
<dbReference type="KEGG" id="osn:115214437"/>
<comment type="function">
    <text evidence="10">Receptor for NPAF (A-18-F-amide) and NPFF (F-8-F-amide) neuropeptides, also known as morphine-modulating peptides. Can also be activated by a variety of naturally occurring or synthetic FMRF-amide like ligands. This receptor mediates its action by association with G proteins that activate a phosphatidylinositol-calcium second messenger system.</text>
</comment>
<dbReference type="PROSITE" id="PS00237">
    <property type="entry name" value="G_PROTEIN_RECEP_F1_1"/>
    <property type="match status" value="1"/>
</dbReference>
<evidence type="ECO:0000256" key="3">
    <source>
        <dbReference type="ARBA" id="ARBA00022989"/>
    </source>
</evidence>
<dbReference type="RefSeq" id="XP_036360722.1">
    <property type="nucleotide sequence ID" value="XM_036504829.1"/>
</dbReference>
<proteinExistence type="inferred from homology"/>
<dbReference type="PANTHER" id="PTHR45695">
    <property type="entry name" value="LEUCOKININ RECEPTOR-RELATED"/>
    <property type="match status" value="1"/>
</dbReference>
<sequence>MNISGNITFNNSISSFCLPGSTVKQKDISRLVHMFQAPSPAPVIAIHEIVLKISLYVVAFVMDIVGNVLVMLIIYLNKRMHCTTNYLIMNLAISDILVGLFCMWVHIGNQITPEWPFGDLVCKVNTFIQVIAVTLSVLSLTTISADRFMAIVFPLRSRMSSTKASIVISMIWFISISVAAPQLIVRHQSEFTWADRHEIYCDEVWPTVYINTKCETDQPVRKIYYIIFILVLYFIPILVMIVAYSIIVLTLMKRKAPGVAILSTTLAQEKSKRKVIKMLIVVLIVFILCWSPQQILLLWGLFRSKKQFPAYIETVRFVALYVAYLNSSLNPILYCGFNENFRKGFIDAFRCSFSKKTLRIFPMRNIERTSSGIGERHSSRCRSIQERPHTEVTISEETLNEDI</sequence>
<dbReference type="AlphaFoldDB" id="A0A7E6EZI3"/>
<dbReference type="PROSITE" id="PS50262">
    <property type="entry name" value="G_PROTEIN_RECEP_F1_2"/>
    <property type="match status" value="1"/>
</dbReference>
<keyword evidence="6" id="KW-1015">Disulfide bond</keyword>
<evidence type="ECO:0000313" key="17">
    <source>
        <dbReference type="RefSeq" id="XP_036360720.1"/>
    </source>
</evidence>
<dbReference type="GO" id="GO:0005886">
    <property type="term" value="C:plasma membrane"/>
    <property type="evidence" value="ECO:0007669"/>
    <property type="project" value="TreeGrafter"/>
</dbReference>
<evidence type="ECO:0000256" key="8">
    <source>
        <dbReference type="ARBA" id="ARBA00023180"/>
    </source>
</evidence>
<evidence type="ECO:0000313" key="14">
    <source>
        <dbReference type="Proteomes" id="UP000515154"/>
    </source>
</evidence>
<comment type="similarity">
    <text evidence="11">Belongs to the G-protein coupled receptor 1 family.</text>
</comment>
<feature type="transmembrane region" description="Helical" evidence="12">
    <location>
        <begin position="127"/>
        <end position="145"/>
    </location>
</feature>
<dbReference type="Proteomes" id="UP000515154">
    <property type="component" value="Linkage group LG7"/>
</dbReference>
<evidence type="ECO:0000256" key="6">
    <source>
        <dbReference type="ARBA" id="ARBA00023157"/>
    </source>
</evidence>
<dbReference type="RefSeq" id="XP_036360720.1">
    <property type="nucleotide sequence ID" value="XM_036504827.1"/>
</dbReference>
<evidence type="ECO:0000256" key="11">
    <source>
        <dbReference type="RuleBase" id="RU000688"/>
    </source>
</evidence>
<feature type="transmembrane region" description="Helical" evidence="12">
    <location>
        <begin position="53"/>
        <end position="75"/>
    </location>
</feature>
<dbReference type="GO" id="GO:0008188">
    <property type="term" value="F:neuropeptide receptor activity"/>
    <property type="evidence" value="ECO:0007669"/>
    <property type="project" value="InterPro"/>
</dbReference>
<dbReference type="CDD" id="cd14993">
    <property type="entry name" value="7tmA_CCKR-like"/>
    <property type="match status" value="1"/>
</dbReference>
<evidence type="ECO:0000256" key="1">
    <source>
        <dbReference type="ARBA" id="ARBA00004141"/>
    </source>
</evidence>
<dbReference type="PRINTS" id="PR01570">
    <property type="entry name" value="NPFFRECEPTOR"/>
</dbReference>
<feature type="transmembrane region" description="Helical" evidence="12">
    <location>
        <begin position="166"/>
        <end position="185"/>
    </location>
</feature>
<evidence type="ECO:0000256" key="5">
    <source>
        <dbReference type="ARBA" id="ARBA00023136"/>
    </source>
</evidence>
<dbReference type="PRINTS" id="PR00237">
    <property type="entry name" value="GPCRRHODOPSN"/>
</dbReference>
<evidence type="ECO:0000259" key="13">
    <source>
        <dbReference type="PROSITE" id="PS50262"/>
    </source>
</evidence>
<dbReference type="SUPFAM" id="SSF81321">
    <property type="entry name" value="Family A G protein-coupled receptor-like"/>
    <property type="match status" value="1"/>
</dbReference>
<dbReference type="RefSeq" id="XP_036360721.1">
    <property type="nucleotide sequence ID" value="XM_036504828.1"/>
</dbReference>
<dbReference type="InterPro" id="IPR017452">
    <property type="entry name" value="GPCR_Rhodpsn_7TM"/>
</dbReference>
<gene>
    <name evidence="15 16 17 18 19" type="primary">LOC115214437</name>
</gene>
<feature type="transmembrane region" description="Helical" evidence="12">
    <location>
        <begin position="223"/>
        <end position="247"/>
    </location>
</feature>
<keyword evidence="4 11" id="KW-0297">G-protein coupled receptor</keyword>
<keyword evidence="7 11" id="KW-0675">Receptor</keyword>
<dbReference type="InterPro" id="IPR005395">
    <property type="entry name" value="NPFF_rcpt"/>
</dbReference>
<protein>
    <submittedName>
        <fullName evidence="15 16">Neuropeptide FF receptor 2-like</fullName>
    </submittedName>
</protein>
<dbReference type="RefSeq" id="XP_036360719.1">
    <property type="nucleotide sequence ID" value="XM_036504826.1"/>
</dbReference>
<keyword evidence="8" id="KW-0325">Glycoprotein</keyword>
<dbReference type="InterPro" id="IPR000276">
    <property type="entry name" value="GPCR_Rhodpsn"/>
</dbReference>
<keyword evidence="9 11" id="KW-0807">Transducer</keyword>
<evidence type="ECO:0000256" key="2">
    <source>
        <dbReference type="ARBA" id="ARBA00022692"/>
    </source>
</evidence>
<accession>A0A7E6EZI3</accession>
<comment type="subcellular location">
    <subcellularLocation>
        <location evidence="1">Membrane</location>
        <topology evidence="1">Multi-pass membrane protein</topology>
    </subcellularLocation>
</comment>